<dbReference type="PANTHER" id="PTHR30217:SF12">
    <property type="entry name" value="U32 FAMILY PEPTIDASE"/>
    <property type="match status" value="1"/>
</dbReference>
<proteinExistence type="predicted"/>
<dbReference type="InterPro" id="IPR058240">
    <property type="entry name" value="rSAM_sf"/>
</dbReference>
<dbReference type="PANTHER" id="PTHR30217">
    <property type="entry name" value="PEPTIDASE U32 FAMILY"/>
    <property type="match status" value="1"/>
</dbReference>
<gene>
    <name evidence="1" type="ORF">RT41_GL001111</name>
</gene>
<protein>
    <submittedName>
        <fullName evidence="1">Peptidase family U32</fullName>
    </submittedName>
</protein>
<name>A0A2A5RN16_9LACT</name>
<reference evidence="1 2" key="1">
    <citation type="submission" date="2014-12" db="EMBL/GenBank/DDBJ databases">
        <title>Draft genome sequences of 10 type strains of Lactococcus.</title>
        <authorList>
            <person name="Sun Z."/>
            <person name="Zhong Z."/>
            <person name="Liu W."/>
            <person name="Zhang W."/>
            <person name="Zhang H."/>
        </authorList>
    </citation>
    <scope>NUCLEOTIDE SEQUENCE [LARGE SCALE GENOMIC DNA]</scope>
    <source>
        <strain evidence="1 2">JCM 16395</strain>
    </source>
</reference>
<dbReference type="Proteomes" id="UP000218181">
    <property type="component" value="Unassembled WGS sequence"/>
</dbReference>
<dbReference type="Pfam" id="PF01136">
    <property type="entry name" value="Peptidase_U32"/>
    <property type="match status" value="1"/>
</dbReference>
<dbReference type="EMBL" id="JXJU01000003">
    <property type="protein sequence ID" value="PCS00729.1"/>
    <property type="molecule type" value="Genomic_DNA"/>
</dbReference>
<dbReference type="InterPro" id="IPR051454">
    <property type="entry name" value="RNA/ubiquinone_mod_enzymes"/>
</dbReference>
<dbReference type="InterPro" id="IPR001539">
    <property type="entry name" value="Peptidase_U32"/>
</dbReference>
<dbReference type="STRING" id="1291764.GCA_001311235_00725"/>
<comment type="caution">
    <text evidence="1">The sequence shown here is derived from an EMBL/GenBank/DDBJ whole genome shotgun (WGS) entry which is preliminary data.</text>
</comment>
<evidence type="ECO:0000313" key="2">
    <source>
        <dbReference type="Proteomes" id="UP000218181"/>
    </source>
</evidence>
<keyword evidence="2" id="KW-1185">Reference proteome</keyword>
<sequence>MKKMIKITATAESIEQARKLLEIGVDNLNIGEGEFGLRVPTALTLDEIREITRMAHEAGKTVTVAVNALMHVEKMEKIKPFLDFLQEIKVDRITVGDAGVVFVLQRDGYTLPFVYDASTLVTSARQVNFWAAQGAIGAVLARELPKEELEIMSTHLDIPTEILVYGATVIHQSKRPLLQNYFNFIKVDSENVGKGRQANHFISEPKKEDTHYSIFEDQQGTHIFANDDINMMTELADLSQMGYQNWKLDGIFTPGDGFVEIAQLFVEAKILVESNQFTLAEATRLDEAVRRLHPAERTVSHGFYDINPAKIK</sequence>
<evidence type="ECO:0000313" key="1">
    <source>
        <dbReference type="EMBL" id="PCS00729.1"/>
    </source>
</evidence>
<dbReference type="SUPFAM" id="SSF102114">
    <property type="entry name" value="Radical SAM enzymes"/>
    <property type="match status" value="1"/>
</dbReference>
<organism evidence="1 2">
    <name type="scientific">Lactococcus fujiensis JCM 16395</name>
    <dbReference type="NCBI Taxonomy" id="1291764"/>
    <lineage>
        <taxon>Bacteria</taxon>
        <taxon>Bacillati</taxon>
        <taxon>Bacillota</taxon>
        <taxon>Bacilli</taxon>
        <taxon>Lactobacillales</taxon>
        <taxon>Streptococcaceae</taxon>
        <taxon>Lactococcus</taxon>
    </lineage>
</organism>
<accession>A0A2A5RN16</accession>
<dbReference type="AlphaFoldDB" id="A0A2A5RN16"/>